<reference evidence="1 2" key="1">
    <citation type="submission" date="2018-11" db="EMBL/GenBank/DDBJ databases">
        <title>Genome assembly of Steccherinum ochraceum LE-BIN_3174, the white-rot fungus of the Steccherinaceae family (The Residual Polyporoid clade, Polyporales, Basidiomycota).</title>
        <authorList>
            <person name="Fedorova T.V."/>
            <person name="Glazunova O.A."/>
            <person name="Landesman E.O."/>
            <person name="Moiseenko K.V."/>
            <person name="Psurtseva N.V."/>
            <person name="Savinova O.S."/>
            <person name="Shakhova N.V."/>
            <person name="Tyazhelova T.V."/>
            <person name="Vasina D.V."/>
        </authorList>
    </citation>
    <scope>NUCLEOTIDE SEQUENCE [LARGE SCALE GENOMIC DNA]</scope>
    <source>
        <strain evidence="1 2">LE-BIN_3174</strain>
    </source>
</reference>
<dbReference type="OrthoDB" id="3348320at2759"/>
<dbReference type="EMBL" id="RWJN01000598">
    <property type="protein sequence ID" value="TCD60430.1"/>
    <property type="molecule type" value="Genomic_DNA"/>
</dbReference>
<dbReference type="AlphaFoldDB" id="A0A4R0R0X0"/>
<dbReference type="Proteomes" id="UP000292702">
    <property type="component" value="Unassembled WGS sequence"/>
</dbReference>
<name>A0A4R0R0X0_9APHY</name>
<sequence>MQDVGTMEQLSADVIRRGLVATAAALHAQGRNPSIVVVGGAISTMYLHSRPQTHDVDFMYETKARNEDVTRIVAASERVRHRMPGVSPGWLNNHTTVYMTEDTVRLVYAEAMEQDIVVFRAPGLTVYAAPWRYALLCKLDRWPKHGSPPYDMKDAVRYRLEQLNKIRIGADMDPPTESVLKSWAAEYKLEPPSDRVLKVLKARYRKKYRTDGIIEG</sequence>
<protein>
    <submittedName>
        <fullName evidence="1">Uncharacterized protein</fullName>
    </submittedName>
</protein>
<proteinExistence type="predicted"/>
<dbReference type="STRING" id="92696.A0A4R0R0X0"/>
<accession>A0A4R0R0X0</accession>
<evidence type="ECO:0000313" key="1">
    <source>
        <dbReference type="EMBL" id="TCD60430.1"/>
    </source>
</evidence>
<keyword evidence="2" id="KW-1185">Reference proteome</keyword>
<comment type="caution">
    <text evidence="1">The sequence shown here is derived from an EMBL/GenBank/DDBJ whole genome shotgun (WGS) entry which is preliminary data.</text>
</comment>
<gene>
    <name evidence="1" type="ORF">EIP91_010072</name>
</gene>
<evidence type="ECO:0000313" key="2">
    <source>
        <dbReference type="Proteomes" id="UP000292702"/>
    </source>
</evidence>
<organism evidence="1 2">
    <name type="scientific">Steccherinum ochraceum</name>
    <dbReference type="NCBI Taxonomy" id="92696"/>
    <lineage>
        <taxon>Eukaryota</taxon>
        <taxon>Fungi</taxon>
        <taxon>Dikarya</taxon>
        <taxon>Basidiomycota</taxon>
        <taxon>Agaricomycotina</taxon>
        <taxon>Agaricomycetes</taxon>
        <taxon>Polyporales</taxon>
        <taxon>Steccherinaceae</taxon>
        <taxon>Steccherinum</taxon>
    </lineage>
</organism>